<proteinExistence type="predicted"/>
<reference evidence="1" key="1">
    <citation type="submission" date="2014-09" db="EMBL/GenBank/DDBJ databases">
        <authorList>
            <person name="Magalhaes I.L.F."/>
            <person name="Oliveira U."/>
            <person name="Santos F.R."/>
            <person name="Vidigal T.H.D.A."/>
            <person name="Brescovit A.D."/>
            <person name="Santos A.J."/>
        </authorList>
    </citation>
    <scope>NUCLEOTIDE SEQUENCE</scope>
    <source>
        <tissue evidence="1">Shoot tissue taken approximately 20 cm above the soil surface</tissue>
    </source>
</reference>
<evidence type="ECO:0000313" key="1">
    <source>
        <dbReference type="EMBL" id="JAE08024.1"/>
    </source>
</evidence>
<protein>
    <submittedName>
        <fullName evidence="1">Uncharacterized protein</fullName>
    </submittedName>
</protein>
<name>A0A0A9F9Y0_ARUDO</name>
<accession>A0A0A9F9Y0</accession>
<sequence>MLAEAPLCYLLLVIRGTSFCQVKIVSFDKFSFHLLNFIVLHYINVFLVLGESQSFSYCFVDNDITSFSFGETCYMHLKILLL</sequence>
<dbReference type="AlphaFoldDB" id="A0A0A9F9Y0"/>
<organism evidence="1">
    <name type="scientific">Arundo donax</name>
    <name type="common">Giant reed</name>
    <name type="synonym">Donax arundinaceus</name>
    <dbReference type="NCBI Taxonomy" id="35708"/>
    <lineage>
        <taxon>Eukaryota</taxon>
        <taxon>Viridiplantae</taxon>
        <taxon>Streptophyta</taxon>
        <taxon>Embryophyta</taxon>
        <taxon>Tracheophyta</taxon>
        <taxon>Spermatophyta</taxon>
        <taxon>Magnoliopsida</taxon>
        <taxon>Liliopsida</taxon>
        <taxon>Poales</taxon>
        <taxon>Poaceae</taxon>
        <taxon>PACMAD clade</taxon>
        <taxon>Arundinoideae</taxon>
        <taxon>Arundineae</taxon>
        <taxon>Arundo</taxon>
    </lineage>
</organism>
<reference evidence="1" key="2">
    <citation type="journal article" date="2015" name="Data Brief">
        <title>Shoot transcriptome of the giant reed, Arundo donax.</title>
        <authorList>
            <person name="Barrero R.A."/>
            <person name="Guerrero F.D."/>
            <person name="Moolhuijzen P."/>
            <person name="Goolsby J.A."/>
            <person name="Tidwell J."/>
            <person name="Bellgard S.E."/>
            <person name="Bellgard M.I."/>
        </authorList>
    </citation>
    <scope>NUCLEOTIDE SEQUENCE</scope>
    <source>
        <tissue evidence="1">Shoot tissue taken approximately 20 cm above the soil surface</tissue>
    </source>
</reference>
<dbReference type="EMBL" id="GBRH01189872">
    <property type="protein sequence ID" value="JAE08024.1"/>
    <property type="molecule type" value="Transcribed_RNA"/>
</dbReference>